<dbReference type="PIRSF" id="PIRSF000654">
    <property type="entry name" value="Integrin-linked_kinase"/>
    <property type="match status" value="1"/>
</dbReference>
<evidence type="ECO:0000313" key="6">
    <source>
        <dbReference type="EMBL" id="PIO31908.1"/>
    </source>
</evidence>
<keyword evidence="4" id="KW-0418">Kinase</keyword>
<keyword evidence="4" id="KW-0723">Serine/threonine-protein kinase</keyword>
<keyword evidence="1 3" id="KW-0547">Nucleotide-binding</keyword>
<evidence type="ECO:0000256" key="3">
    <source>
        <dbReference type="PROSITE-ProRule" id="PRU10141"/>
    </source>
</evidence>
<dbReference type="GO" id="GO:0004706">
    <property type="term" value="F:JUN kinase kinase kinase activity"/>
    <property type="evidence" value="ECO:0007669"/>
    <property type="project" value="TreeGrafter"/>
</dbReference>
<evidence type="ECO:0000256" key="4">
    <source>
        <dbReference type="RuleBase" id="RU000304"/>
    </source>
</evidence>
<dbReference type="InterPro" id="IPR051681">
    <property type="entry name" value="Ser/Thr_Kinases-Pseudokinases"/>
</dbReference>
<proteinExistence type="inferred from homology"/>
<accession>A0A2G9RVH3</accession>
<dbReference type="SUPFAM" id="SSF56112">
    <property type="entry name" value="Protein kinase-like (PK-like)"/>
    <property type="match status" value="1"/>
</dbReference>
<dbReference type="PANTHER" id="PTHR44329">
    <property type="entry name" value="SERINE/THREONINE-PROTEIN KINASE TNNI3K-RELATED"/>
    <property type="match status" value="1"/>
</dbReference>
<evidence type="ECO:0000256" key="1">
    <source>
        <dbReference type="ARBA" id="ARBA00022741"/>
    </source>
</evidence>
<dbReference type="SMART" id="SM00220">
    <property type="entry name" value="S_TKc"/>
    <property type="match status" value="1"/>
</dbReference>
<keyword evidence="7" id="KW-1185">Reference proteome</keyword>
<dbReference type="EMBL" id="KV931862">
    <property type="protein sequence ID" value="PIO31908.1"/>
    <property type="molecule type" value="Genomic_DNA"/>
</dbReference>
<sequence length="224" mass="25617">MLSLPAGDLQEKRVIGSGGFGVVYRARSRKLGMEVAVKILNRESCLSAEFCSLMKEKDMMMKANSTYVLRVLAIYENEDKGHIEYGLVMEYMPHGSLHSLFNTFNEKKVLVPWPLRFQMLHQVAIAMSFLHSLNPAIIHQDLKPQNVLLRKDLDVQLTDFGLARNETSASITINREIIICRIPEGIRPNMKLVDCWKTEKMVPEAIEMMKQCWDGEPSKRLCFA</sequence>
<dbReference type="InterPro" id="IPR017441">
    <property type="entry name" value="Protein_kinase_ATP_BS"/>
</dbReference>
<dbReference type="GO" id="GO:0005524">
    <property type="term" value="F:ATP binding"/>
    <property type="evidence" value="ECO:0007669"/>
    <property type="project" value="UniProtKB-UniRule"/>
</dbReference>
<organism evidence="6 7">
    <name type="scientific">Aquarana catesbeiana</name>
    <name type="common">American bullfrog</name>
    <name type="synonym">Rana catesbeiana</name>
    <dbReference type="NCBI Taxonomy" id="8400"/>
    <lineage>
        <taxon>Eukaryota</taxon>
        <taxon>Metazoa</taxon>
        <taxon>Chordata</taxon>
        <taxon>Craniata</taxon>
        <taxon>Vertebrata</taxon>
        <taxon>Euteleostomi</taxon>
        <taxon>Amphibia</taxon>
        <taxon>Batrachia</taxon>
        <taxon>Anura</taxon>
        <taxon>Neobatrachia</taxon>
        <taxon>Ranoidea</taxon>
        <taxon>Ranidae</taxon>
        <taxon>Aquarana</taxon>
    </lineage>
</organism>
<gene>
    <name evidence="6" type="ORF">AB205_0077090</name>
</gene>
<dbReference type="OrthoDB" id="4062651at2759"/>
<evidence type="ECO:0000313" key="7">
    <source>
        <dbReference type="Proteomes" id="UP000228934"/>
    </source>
</evidence>
<reference evidence="7" key="1">
    <citation type="journal article" date="2017" name="Nat. Commun.">
        <title>The North American bullfrog draft genome provides insight into hormonal regulation of long noncoding RNA.</title>
        <authorList>
            <person name="Hammond S.A."/>
            <person name="Warren R.L."/>
            <person name="Vandervalk B.P."/>
            <person name="Kucuk E."/>
            <person name="Khan H."/>
            <person name="Gibb E.A."/>
            <person name="Pandoh P."/>
            <person name="Kirk H."/>
            <person name="Zhao Y."/>
            <person name="Jones M."/>
            <person name="Mungall A.J."/>
            <person name="Coope R."/>
            <person name="Pleasance S."/>
            <person name="Moore R.A."/>
            <person name="Holt R.A."/>
            <person name="Round J.M."/>
            <person name="Ohora S."/>
            <person name="Walle B.V."/>
            <person name="Veldhoen N."/>
            <person name="Helbing C.C."/>
            <person name="Birol I."/>
        </authorList>
    </citation>
    <scope>NUCLEOTIDE SEQUENCE [LARGE SCALE GENOMIC DNA]</scope>
</reference>
<dbReference type="PROSITE" id="PS50011">
    <property type="entry name" value="PROTEIN_KINASE_DOM"/>
    <property type="match status" value="1"/>
</dbReference>
<keyword evidence="4" id="KW-0808">Transferase</keyword>
<dbReference type="Proteomes" id="UP000228934">
    <property type="component" value="Unassembled WGS sequence"/>
</dbReference>
<feature type="binding site" evidence="3">
    <location>
        <position position="38"/>
    </location>
    <ligand>
        <name>ATP</name>
        <dbReference type="ChEBI" id="CHEBI:30616"/>
    </ligand>
</feature>
<dbReference type="PROSITE" id="PS00107">
    <property type="entry name" value="PROTEIN_KINASE_ATP"/>
    <property type="match status" value="1"/>
</dbReference>
<feature type="domain" description="Protein kinase" evidence="5">
    <location>
        <begin position="9"/>
        <end position="224"/>
    </location>
</feature>
<dbReference type="Gene3D" id="1.10.510.10">
    <property type="entry name" value="Transferase(Phosphotransferase) domain 1"/>
    <property type="match status" value="1"/>
</dbReference>
<name>A0A2G9RVH3_AQUCT</name>
<dbReference type="InterPro" id="IPR000719">
    <property type="entry name" value="Prot_kinase_dom"/>
</dbReference>
<feature type="non-terminal residue" evidence="6">
    <location>
        <position position="224"/>
    </location>
</feature>
<dbReference type="InterPro" id="IPR011009">
    <property type="entry name" value="Kinase-like_dom_sf"/>
</dbReference>
<dbReference type="PROSITE" id="PS00108">
    <property type="entry name" value="PROTEIN_KINASE_ST"/>
    <property type="match status" value="1"/>
</dbReference>
<dbReference type="InterPro" id="IPR008271">
    <property type="entry name" value="Ser/Thr_kinase_AS"/>
</dbReference>
<dbReference type="PANTHER" id="PTHR44329:SF301">
    <property type="entry name" value="RECEPTOR-INTERACTING SERINE_THREONINE-PROTEIN KINASE 2"/>
    <property type="match status" value="1"/>
</dbReference>
<evidence type="ECO:0000259" key="5">
    <source>
        <dbReference type="PROSITE" id="PS50011"/>
    </source>
</evidence>
<comment type="similarity">
    <text evidence="4">Belongs to the protein kinase superfamily.</text>
</comment>
<dbReference type="AlphaFoldDB" id="A0A2G9RVH3"/>
<evidence type="ECO:0000256" key="2">
    <source>
        <dbReference type="ARBA" id="ARBA00022840"/>
    </source>
</evidence>
<dbReference type="Pfam" id="PF00069">
    <property type="entry name" value="Pkinase"/>
    <property type="match status" value="1"/>
</dbReference>
<keyword evidence="2 3" id="KW-0067">ATP-binding</keyword>
<protein>
    <recommendedName>
        <fullName evidence="5">Protein kinase domain-containing protein</fullName>
    </recommendedName>
</protein>